<name>A0AAU8CZL0_9HYPH</name>
<reference evidence="1" key="1">
    <citation type="submission" date="2024-06" db="EMBL/GenBank/DDBJ databases">
        <title>Mesorhizobium karijinii sp. nov., a symbiont of the iconic Swainsona formosa from arid Australia.</title>
        <authorList>
            <person name="Hill Y.J."/>
            <person name="Watkin E.L.J."/>
            <person name="O'Hara G.W."/>
            <person name="Terpolilli J."/>
            <person name="Tye M.L."/>
            <person name="Kohlmeier M.G."/>
        </authorList>
    </citation>
    <scope>NUCLEOTIDE SEQUENCE</scope>
    <source>
        <strain evidence="1">WSM2240</strain>
        <plasmid evidence="1">pMk2240A</plasmid>
    </source>
</reference>
<geneLocation type="plasmid" evidence="1">
    <name>pMk2240A</name>
</geneLocation>
<protein>
    <submittedName>
        <fullName evidence="1">Uncharacterized protein</fullName>
    </submittedName>
</protein>
<dbReference type="EMBL" id="CP159256">
    <property type="protein sequence ID" value="XCG52274.1"/>
    <property type="molecule type" value="Genomic_DNA"/>
</dbReference>
<sequence length="145" mass="15890">MKFNLSRREVLIGGGAVAVMGATGAGWLALADHKQALLAYFKRALPGVAIDEETALVCIDEFLGRWSWKERRAVSVAWRTFGVETMGDMSERFELAARRALTMYLTDSNFFHASDPHAVKIVYSSRPPGTACANPFANLEPPAEA</sequence>
<organism evidence="1">
    <name type="scientific">Mesorhizobium sp. WSM2240</name>
    <dbReference type="NCBI Taxonomy" id="3228851"/>
    <lineage>
        <taxon>Bacteria</taxon>
        <taxon>Pseudomonadati</taxon>
        <taxon>Pseudomonadota</taxon>
        <taxon>Alphaproteobacteria</taxon>
        <taxon>Hyphomicrobiales</taxon>
        <taxon>Phyllobacteriaceae</taxon>
        <taxon>Mesorhizobium</taxon>
    </lineage>
</organism>
<evidence type="ECO:0000313" key="1">
    <source>
        <dbReference type="EMBL" id="XCG52274.1"/>
    </source>
</evidence>
<keyword evidence="1" id="KW-0614">Plasmid</keyword>
<dbReference type="PROSITE" id="PS51318">
    <property type="entry name" value="TAT"/>
    <property type="match status" value="1"/>
</dbReference>
<dbReference type="InterPro" id="IPR006311">
    <property type="entry name" value="TAT_signal"/>
</dbReference>
<accession>A0AAU8CZL0</accession>
<dbReference type="AlphaFoldDB" id="A0AAU8CZL0"/>
<proteinExistence type="predicted"/>
<gene>
    <name evidence="1" type="ORF">ABVK50_32860</name>
</gene>
<dbReference type="RefSeq" id="WP_353646482.1">
    <property type="nucleotide sequence ID" value="NZ_CP159256.1"/>
</dbReference>